<organism evidence="4">
    <name type="scientific">Ornithinibacillus sp. 4-3</name>
    <dbReference type="NCBI Taxonomy" id="3231488"/>
    <lineage>
        <taxon>Bacteria</taxon>
        <taxon>Bacillati</taxon>
        <taxon>Bacillota</taxon>
        <taxon>Bacilli</taxon>
        <taxon>Bacillales</taxon>
        <taxon>Bacillaceae</taxon>
        <taxon>Ornithinibacillus</taxon>
    </lineage>
</organism>
<feature type="transmembrane region" description="Helical" evidence="2">
    <location>
        <begin position="6"/>
        <end position="27"/>
    </location>
</feature>
<feature type="transmembrane region" description="Helical" evidence="2">
    <location>
        <begin position="204"/>
        <end position="225"/>
    </location>
</feature>
<feature type="region of interest" description="Disordered" evidence="1">
    <location>
        <begin position="553"/>
        <end position="608"/>
    </location>
</feature>
<feature type="transmembrane region" description="Helical" evidence="2">
    <location>
        <begin position="167"/>
        <end position="184"/>
    </location>
</feature>
<gene>
    <name evidence="4" type="ORF">AB4Y30_03455</name>
</gene>
<sequence>MLNSNRIPILYTSILYLCGFFLFLEWLYPLQIISDKSNVTVFIMYAALCFAISVFRLPWWASFLLKGFGVVMILHALFLTEKLFSKLWFNEVSVELVFNIQAIFSNQMGEITSFFRTLLFLLIIWVMSYLVHYWFVVMKRIFVFLFFTFLYLALLDTFTMYEGFVPIVRTFIISFIALGVAHYFKEIDREKIDFPWFGKLKVWLVPIIGMTFLASAIGIITPSFAPQWPDPVPFFKSATNFGNDGDGQGTRRVGYGSNDSNLGGSFQQDYTPVFQATTANRQYWRVETKDVYTGKGWERSADLAYEEQANGEINLDFYAGSVQTEEETAYVRFNGNNTMNNLVYPYGMKGVQAIEGVVFSRDPNANMVRAQIRDETVQLQEYSMTFDEPVYSLEALRAVTAGNDPENIMENYTRVPDTLPDRVRELAEEITAGTDNRYDQAKAVEQYFNQNGFEYVIEDVPYPEEDQDYVDQFLFETQIGYCDNYSTSMVVMLRTLDIPARWAKGFTGGEEQRVNDDGMRDFEVTNANAHSWVEVYFPNEGWVPFEPTQGFDNPSTFRNTNLDQPEVDLPETDDTEVETPEPEEDEMMPPEMEDLGPTNEAGEEEEVEPNRTGLYVTIGVIFLLILAFIIYKTRFRWKTIWVYRKWMRDPTEKTFTESYLFLLTLLGHYTLARRPEQTLREYAEQIDERYHTKNMSLLNQIYEQILYNNEGNDLQTKEFIPIWKELVDQMRKE</sequence>
<protein>
    <submittedName>
        <fullName evidence="4">TransglutaminaseTgpA domain-containing protein</fullName>
    </submittedName>
</protein>
<feature type="domain" description="Transglutaminase-like" evidence="3">
    <location>
        <begin position="474"/>
        <end position="549"/>
    </location>
</feature>
<feature type="compositionally biased region" description="Acidic residues" evidence="1">
    <location>
        <begin position="565"/>
        <end position="594"/>
    </location>
</feature>
<accession>A0AB39HS21</accession>
<keyword evidence="2" id="KW-0472">Membrane</keyword>
<name>A0AB39HS21_9BACI</name>
<dbReference type="InterPro" id="IPR002931">
    <property type="entry name" value="Transglutaminase-like"/>
</dbReference>
<dbReference type="SUPFAM" id="SSF54001">
    <property type="entry name" value="Cysteine proteinases"/>
    <property type="match status" value="1"/>
</dbReference>
<evidence type="ECO:0000256" key="2">
    <source>
        <dbReference type="SAM" id="Phobius"/>
    </source>
</evidence>
<dbReference type="RefSeq" id="WP_368654108.1">
    <property type="nucleotide sequence ID" value="NZ_CP162599.1"/>
</dbReference>
<evidence type="ECO:0000313" key="4">
    <source>
        <dbReference type="EMBL" id="XDK33427.1"/>
    </source>
</evidence>
<dbReference type="SMART" id="SM00460">
    <property type="entry name" value="TGc"/>
    <property type="match status" value="1"/>
</dbReference>
<feature type="transmembrane region" description="Helical" evidence="2">
    <location>
        <begin position="39"/>
        <end position="57"/>
    </location>
</feature>
<dbReference type="AlphaFoldDB" id="A0AB39HS21"/>
<feature type="compositionally biased region" description="Polar residues" evidence="1">
    <location>
        <begin position="553"/>
        <end position="563"/>
    </location>
</feature>
<keyword evidence="2" id="KW-1133">Transmembrane helix</keyword>
<keyword evidence="2" id="KW-0812">Transmembrane</keyword>
<evidence type="ECO:0000259" key="3">
    <source>
        <dbReference type="SMART" id="SM00460"/>
    </source>
</evidence>
<feature type="transmembrane region" description="Helical" evidence="2">
    <location>
        <begin position="114"/>
        <end position="135"/>
    </location>
</feature>
<feature type="transmembrane region" description="Helical" evidence="2">
    <location>
        <begin position="142"/>
        <end position="161"/>
    </location>
</feature>
<feature type="transmembrane region" description="Helical" evidence="2">
    <location>
        <begin position="63"/>
        <end position="80"/>
    </location>
</feature>
<dbReference type="PANTHER" id="PTHR42736:SF1">
    <property type="entry name" value="PROTEIN-GLUTAMINE GAMMA-GLUTAMYLTRANSFERASE"/>
    <property type="match status" value="1"/>
</dbReference>
<dbReference type="Gene3D" id="3.10.620.30">
    <property type="match status" value="1"/>
</dbReference>
<dbReference type="Pfam" id="PF01841">
    <property type="entry name" value="Transglut_core"/>
    <property type="match status" value="1"/>
</dbReference>
<dbReference type="PANTHER" id="PTHR42736">
    <property type="entry name" value="PROTEIN-GLUTAMINE GAMMA-GLUTAMYLTRANSFERASE"/>
    <property type="match status" value="1"/>
</dbReference>
<dbReference type="InterPro" id="IPR021878">
    <property type="entry name" value="TgpA_N"/>
</dbReference>
<dbReference type="InterPro" id="IPR052901">
    <property type="entry name" value="Bact_TGase-like"/>
</dbReference>
<proteinExistence type="predicted"/>
<dbReference type="EMBL" id="CP162599">
    <property type="protein sequence ID" value="XDK33427.1"/>
    <property type="molecule type" value="Genomic_DNA"/>
</dbReference>
<dbReference type="Pfam" id="PF11992">
    <property type="entry name" value="TgpA_N"/>
    <property type="match status" value="1"/>
</dbReference>
<reference evidence="4" key="1">
    <citation type="submission" date="2024-07" db="EMBL/GenBank/DDBJ databases">
        <title>Halotolerant mesophilic bacterium Ornithinibacillus sp. 4-3, sp. nov., isolated from soil.</title>
        <authorList>
            <person name="Sidarenka A.V."/>
            <person name="Guliayeva D.E."/>
            <person name="Leanovich S.I."/>
            <person name="Hileuskaya K.S."/>
            <person name="Akhremchuk A.E."/>
            <person name="Sikolenko M.A."/>
            <person name="Valentovich L.N."/>
        </authorList>
    </citation>
    <scope>NUCLEOTIDE SEQUENCE</scope>
    <source>
        <strain evidence="4">4-3</strain>
    </source>
</reference>
<feature type="transmembrane region" description="Helical" evidence="2">
    <location>
        <begin position="613"/>
        <end position="631"/>
    </location>
</feature>
<evidence type="ECO:0000256" key="1">
    <source>
        <dbReference type="SAM" id="MobiDB-lite"/>
    </source>
</evidence>
<dbReference type="InterPro" id="IPR038765">
    <property type="entry name" value="Papain-like_cys_pep_sf"/>
</dbReference>